<proteinExistence type="predicted"/>
<dbReference type="EnsemblMetazoa" id="AFAF003222-RA">
    <property type="protein sequence ID" value="AFAF003222-PA"/>
    <property type="gene ID" value="AFAF003222"/>
</dbReference>
<evidence type="ECO:0000313" key="1">
    <source>
        <dbReference type="EnsemblMetazoa" id="AFAF003222-PA"/>
    </source>
</evidence>
<dbReference type="Proteomes" id="UP000075886">
    <property type="component" value="Unassembled WGS sequence"/>
</dbReference>
<keyword evidence="2" id="KW-1185">Reference proteome</keyword>
<dbReference type="VEuPathDB" id="VectorBase:AFAF003222"/>
<accession>A0A182Q526</accession>
<sequence length="243" mass="28641">MLQALSTNKLDVMLNMVQIKHPLNIARASWHEHYSYCIILPKQFERMHLELLLHPFEWQIWLLFLTILLSLIASDTYVKNPETVDEFLELNMTLYLLHGLQHMVPPKVLPITQIVSPTMSLHATLNHATIQSCLDATYWNTNPLKLNVPSKNELIAIQPPLFYTPYYIMFSKFCPALRYYQQYMDRIFEVGIYQYVRQKWYPKKLFHEKEAAFNDSIVLTDDLIPVWELFAIDSTYTLITALV</sequence>
<evidence type="ECO:0000313" key="2">
    <source>
        <dbReference type="Proteomes" id="UP000075886"/>
    </source>
</evidence>
<reference evidence="2" key="1">
    <citation type="submission" date="2014-01" db="EMBL/GenBank/DDBJ databases">
        <title>The Genome Sequence of Anopheles farauti FAR1 (V2).</title>
        <authorList>
            <consortium name="The Broad Institute Genomics Platform"/>
            <person name="Neafsey D.E."/>
            <person name="Besansky N."/>
            <person name="Howell P."/>
            <person name="Walton C."/>
            <person name="Young S.K."/>
            <person name="Zeng Q."/>
            <person name="Gargeya S."/>
            <person name="Fitzgerald M."/>
            <person name="Haas B."/>
            <person name="Abouelleil A."/>
            <person name="Allen A.W."/>
            <person name="Alvarado L."/>
            <person name="Arachchi H.M."/>
            <person name="Berlin A.M."/>
            <person name="Chapman S.B."/>
            <person name="Gainer-Dewar J."/>
            <person name="Goldberg J."/>
            <person name="Griggs A."/>
            <person name="Gujja S."/>
            <person name="Hansen M."/>
            <person name="Howarth C."/>
            <person name="Imamovic A."/>
            <person name="Ireland A."/>
            <person name="Larimer J."/>
            <person name="McCowan C."/>
            <person name="Murphy C."/>
            <person name="Pearson M."/>
            <person name="Poon T.W."/>
            <person name="Priest M."/>
            <person name="Roberts A."/>
            <person name="Saif S."/>
            <person name="Shea T."/>
            <person name="Sisk P."/>
            <person name="Sykes S."/>
            <person name="Wortman J."/>
            <person name="Nusbaum C."/>
            <person name="Birren B."/>
        </authorList>
    </citation>
    <scope>NUCLEOTIDE SEQUENCE [LARGE SCALE GENOMIC DNA]</scope>
    <source>
        <strain evidence="2">FAR1</strain>
    </source>
</reference>
<reference evidence="1" key="2">
    <citation type="submission" date="2020-05" db="UniProtKB">
        <authorList>
            <consortium name="EnsemblMetazoa"/>
        </authorList>
    </citation>
    <scope>IDENTIFICATION</scope>
    <source>
        <strain evidence="1">FAR1</strain>
    </source>
</reference>
<name>A0A182Q526_9DIPT</name>
<dbReference type="AlphaFoldDB" id="A0A182Q526"/>
<protein>
    <submittedName>
        <fullName evidence="1">Uncharacterized protein</fullName>
    </submittedName>
</protein>
<dbReference type="SUPFAM" id="SSF53850">
    <property type="entry name" value="Periplasmic binding protein-like II"/>
    <property type="match status" value="1"/>
</dbReference>
<dbReference type="EMBL" id="AXCN02001866">
    <property type="status" value="NOT_ANNOTATED_CDS"/>
    <property type="molecule type" value="Genomic_DNA"/>
</dbReference>
<organism evidence="1 2">
    <name type="scientific">Anopheles farauti</name>
    <dbReference type="NCBI Taxonomy" id="69004"/>
    <lineage>
        <taxon>Eukaryota</taxon>
        <taxon>Metazoa</taxon>
        <taxon>Ecdysozoa</taxon>
        <taxon>Arthropoda</taxon>
        <taxon>Hexapoda</taxon>
        <taxon>Insecta</taxon>
        <taxon>Pterygota</taxon>
        <taxon>Neoptera</taxon>
        <taxon>Endopterygota</taxon>
        <taxon>Diptera</taxon>
        <taxon>Nematocera</taxon>
        <taxon>Culicoidea</taxon>
        <taxon>Culicidae</taxon>
        <taxon>Anophelinae</taxon>
        <taxon>Anopheles</taxon>
    </lineage>
</organism>